<keyword evidence="3" id="KW-0378">Hydrolase</keyword>
<dbReference type="RefSeq" id="WP_126842523.1">
    <property type="nucleotide sequence ID" value="NZ_PIQH01000010.1"/>
</dbReference>
<dbReference type="Proteomes" id="UP000287996">
    <property type="component" value="Unassembled WGS sequence"/>
</dbReference>
<dbReference type="InterPro" id="IPR036663">
    <property type="entry name" value="Fumarylacetoacetase_C_sf"/>
</dbReference>
<reference evidence="3 4" key="1">
    <citation type="journal article" date="2011" name="Front. Microbiol.">
        <title>Genomic signatures of strain selection and enhancement in Bacillus atrophaeus var. globigii, a historical biowarfare simulant.</title>
        <authorList>
            <person name="Gibbons H.S."/>
            <person name="Broomall S.M."/>
            <person name="McNew L.A."/>
            <person name="Daligault H."/>
            <person name="Chapman C."/>
            <person name="Bruce D."/>
            <person name="Karavis M."/>
            <person name="Krepps M."/>
            <person name="McGregor P.A."/>
            <person name="Hong C."/>
            <person name="Park K.H."/>
            <person name="Akmal A."/>
            <person name="Feldman A."/>
            <person name="Lin J.S."/>
            <person name="Chang W.E."/>
            <person name="Higgs B.W."/>
            <person name="Demirev P."/>
            <person name="Lindquist J."/>
            <person name="Liem A."/>
            <person name="Fochler E."/>
            <person name="Read T.D."/>
            <person name="Tapia R."/>
            <person name="Johnson S."/>
            <person name="Bishop-Lilly K.A."/>
            <person name="Detter C."/>
            <person name="Han C."/>
            <person name="Sozhamannan S."/>
            <person name="Rosenzweig C.N."/>
            <person name="Skowronski E.W."/>
        </authorList>
    </citation>
    <scope>NUCLEOTIDE SEQUENCE [LARGE SCALE GENOMIC DNA]</scope>
    <source>
        <strain evidence="3 4">CC-PW-9</strain>
    </source>
</reference>
<protein>
    <submittedName>
        <fullName evidence="3">Isomerase/hydrolase</fullName>
    </submittedName>
</protein>
<dbReference type="Gene3D" id="3.90.850.10">
    <property type="entry name" value="Fumarylacetoacetase-like, C-terminal domain"/>
    <property type="match status" value="1"/>
</dbReference>
<dbReference type="PANTHER" id="PTHR11820">
    <property type="entry name" value="ACYLPYRUVASE"/>
    <property type="match status" value="1"/>
</dbReference>
<evidence type="ECO:0000313" key="4">
    <source>
        <dbReference type="Proteomes" id="UP000287996"/>
    </source>
</evidence>
<proteinExistence type="predicted"/>
<dbReference type="GO" id="GO:0016853">
    <property type="term" value="F:isomerase activity"/>
    <property type="evidence" value="ECO:0007669"/>
    <property type="project" value="UniProtKB-KW"/>
</dbReference>
<sequence length="228" mass="25402">MNGYQHQWRDGETVSLAPGKVICVGRNYAAHAVEMQQPIPSQPLLFMKPKASLRRFEQSVLIPDPERFGECHHELEIALLLGQPLTEATPAQAAAAVIGISLGLDLTLRDIQQQLKHKGQPWECAKAFDHACPLGRFIHVDALLDWQQLEFSLTIDGEQRQHGSTDDMLWSMADLISEMSQCFTLDPGDVIMTGTPQGVGPLAAGQSLTMRLATAEKQWHWRSSVERR</sequence>
<evidence type="ECO:0000313" key="3">
    <source>
        <dbReference type="EMBL" id="RUO78740.1"/>
    </source>
</evidence>
<name>A0A432ZLN3_9GAMM</name>
<dbReference type="EMBL" id="PIQH01000010">
    <property type="protein sequence ID" value="RUO78740.1"/>
    <property type="molecule type" value="Genomic_DNA"/>
</dbReference>
<keyword evidence="3" id="KW-0413">Isomerase</keyword>
<dbReference type="PANTHER" id="PTHR11820:SF7">
    <property type="entry name" value="ACYLPYRUVASE FAHD1, MITOCHONDRIAL"/>
    <property type="match status" value="1"/>
</dbReference>
<keyword evidence="4" id="KW-1185">Reference proteome</keyword>
<dbReference type="NCBIfam" id="NF007967">
    <property type="entry name" value="PRK10691.1"/>
    <property type="match status" value="1"/>
</dbReference>
<dbReference type="GO" id="GO:0046872">
    <property type="term" value="F:metal ion binding"/>
    <property type="evidence" value="ECO:0007669"/>
    <property type="project" value="UniProtKB-KW"/>
</dbReference>
<evidence type="ECO:0000256" key="1">
    <source>
        <dbReference type="ARBA" id="ARBA00022723"/>
    </source>
</evidence>
<dbReference type="AlphaFoldDB" id="A0A432ZLN3"/>
<dbReference type="InterPro" id="IPR011234">
    <property type="entry name" value="Fumarylacetoacetase-like_C"/>
</dbReference>
<keyword evidence="1" id="KW-0479">Metal-binding</keyword>
<dbReference type="Pfam" id="PF01557">
    <property type="entry name" value="FAA_hydrolase"/>
    <property type="match status" value="1"/>
</dbReference>
<dbReference type="SUPFAM" id="SSF56529">
    <property type="entry name" value="FAH"/>
    <property type="match status" value="1"/>
</dbReference>
<feature type="domain" description="Fumarylacetoacetase-like C-terminal" evidence="2">
    <location>
        <begin position="20"/>
        <end position="204"/>
    </location>
</feature>
<evidence type="ECO:0000259" key="2">
    <source>
        <dbReference type="Pfam" id="PF01557"/>
    </source>
</evidence>
<accession>A0A432ZLN3</accession>
<dbReference type="GO" id="GO:0018773">
    <property type="term" value="F:acetylpyruvate hydrolase activity"/>
    <property type="evidence" value="ECO:0007669"/>
    <property type="project" value="TreeGrafter"/>
</dbReference>
<comment type="caution">
    <text evidence="3">The sequence shown here is derived from an EMBL/GenBank/DDBJ whole genome shotgun (WGS) entry which is preliminary data.</text>
</comment>
<gene>
    <name evidence="3" type="ORF">CWI84_10380</name>
</gene>
<organism evidence="3 4">
    <name type="scientific">Idiomarina tyrosinivorans</name>
    <dbReference type="NCBI Taxonomy" id="1445662"/>
    <lineage>
        <taxon>Bacteria</taxon>
        <taxon>Pseudomonadati</taxon>
        <taxon>Pseudomonadota</taxon>
        <taxon>Gammaproteobacteria</taxon>
        <taxon>Alteromonadales</taxon>
        <taxon>Idiomarinaceae</taxon>
        <taxon>Idiomarina</taxon>
    </lineage>
</organism>
<dbReference type="OrthoDB" id="9805307at2"/>